<dbReference type="EMBL" id="JACBXS010000021">
    <property type="protein sequence ID" value="NYS25577.1"/>
    <property type="molecule type" value="Genomic_DNA"/>
</dbReference>
<dbReference type="GO" id="GO:0005524">
    <property type="term" value="F:ATP binding"/>
    <property type="evidence" value="ECO:0007669"/>
    <property type="project" value="UniProtKB-KW"/>
</dbReference>
<evidence type="ECO:0000313" key="15">
    <source>
        <dbReference type="Proteomes" id="UP000529417"/>
    </source>
</evidence>
<feature type="region of interest" description="Disordered" evidence="11">
    <location>
        <begin position="357"/>
        <end position="378"/>
    </location>
</feature>
<dbReference type="Proteomes" id="UP000529417">
    <property type="component" value="Unassembled WGS sequence"/>
</dbReference>
<feature type="transmembrane region" description="Helical" evidence="12">
    <location>
        <begin position="65"/>
        <end position="98"/>
    </location>
</feature>
<keyword evidence="8 12" id="KW-1133">Transmembrane helix</keyword>
<comment type="subcellular location">
    <subcellularLocation>
        <location evidence="1">Membrane</location>
        <topology evidence="1">Multi-pass membrane protein</topology>
    </subcellularLocation>
</comment>
<feature type="domain" description="Histidine kinase" evidence="13">
    <location>
        <begin position="158"/>
        <end position="357"/>
    </location>
</feature>
<dbReference type="SUPFAM" id="SSF55874">
    <property type="entry name" value="ATPase domain of HSP90 chaperone/DNA topoisomerase II/histidine kinase"/>
    <property type="match status" value="1"/>
</dbReference>
<evidence type="ECO:0000256" key="11">
    <source>
        <dbReference type="SAM" id="MobiDB-lite"/>
    </source>
</evidence>
<dbReference type="GO" id="GO:0000160">
    <property type="term" value="P:phosphorelay signal transduction system"/>
    <property type="evidence" value="ECO:0007669"/>
    <property type="project" value="UniProtKB-KW"/>
</dbReference>
<dbReference type="InterPro" id="IPR005467">
    <property type="entry name" value="His_kinase_dom"/>
</dbReference>
<dbReference type="Gene3D" id="3.30.565.10">
    <property type="entry name" value="Histidine kinase-like ATPase, C-terminal domain"/>
    <property type="match status" value="1"/>
</dbReference>
<dbReference type="InterPro" id="IPR025201">
    <property type="entry name" value="KdpD_TM"/>
</dbReference>
<keyword evidence="7" id="KW-0067">ATP-binding</keyword>
<keyword evidence="9" id="KW-0902">Two-component regulatory system</keyword>
<dbReference type="Pfam" id="PF02518">
    <property type="entry name" value="HATPase_c"/>
    <property type="match status" value="1"/>
</dbReference>
<evidence type="ECO:0000256" key="2">
    <source>
        <dbReference type="ARBA" id="ARBA00022553"/>
    </source>
</evidence>
<evidence type="ECO:0000256" key="5">
    <source>
        <dbReference type="ARBA" id="ARBA00022741"/>
    </source>
</evidence>
<evidence type="ECO:0000256" key="8">
    <source>
        <dbReference type="ARBA" id="ARBA00022989"/>
    </source>
</evidence>
<evidence type="ECO:0000256" key="4">
    <source>
        <dbReference type="ARBA" id="ARBA00022692"/>
    </source>
</evidence>
<dbReference type="InterPro" id="IPR036890">
    <property type="entry name" value="HATPase_C_sf"/>
</dbReference>
<keyword evidence="4 12" id="KW-0812">Transmembrane</keyword>
<dbReference type="Pfam" id="PF13493">
    <property type="entry name" value="DUF4118"/>
    <property type="match status" value="1"/>
</dbReference>
<evidence type="ECO:0000256" key="9">
    <source>
        <dbReference type="ARBA" id="ARBA00023012"/>
    </source>
</evidence>
<evidence type="ECO:0000256" key="10">
    <source>
        <dbReference type="ARBA" id="ARBA00023136"/>
    </source>
</evidence>
<dbReference type="InterPro" id="IPR003594">
    <property type="entry name" value="HATPase_dom"/>
</dbReference>
<evidence type="ECO:0000256" key="6">
    <source>
        <dbReference type="ARBA" id="ARBA00022777"/>
    </source>
</evidence>
<keyword evidence="2" id="KW-0597">Phosphoprotein</keyword>
<keyword evidence="15" id="KW-1185">Reference proteome</keyword>
<keyword evidence="5" id="KW-0547">Nucleotide-binding</keyword>
<dbReference type="PANTHER" id="PTHR43065:SF23">
    <property type="entry name" value="SENSOR HISTIDINE KINASE PDTAS"/>
    <property type="match status" value="1"/>
</dbReference>
<accession>A0A7Z0I0U9</accession>
<dbReference type="Gene3D" id="1.20.120.620">
    <property type="entry name" value="Backbone structure of the membrane domain of e. Coli histidine kinase receptor kdpd"/>
    <property type="match status" value="1"/>
</dbReference>
<dbReference type="SMART" id="SM00387">
    <property type="entry name" value="HATPase_c"/>
    <property type="match status" value="1"/>
</dbReference>
<dbReference type="AlphaFoldDB" id="A0A7Z0I0U9"/>
<keyword evidence="6" id="KW-0418">Kinase</keyword>
<comment type="caution">
    <text evidence="14">The sequence shown here is derived from an EMBL/GenBank/DDBJ whole genome shotgun (WGS) entry which is preliminary data.</text>
</comment>
<evidence type="ECO:0000256" key="3">
    <source>
        <dbReference type="ARBA" id="ARBA00022679"/>
    </source>
</evidence>
<evidence type="ECO:0000256" key="12">
    <source>
        <dbReference type="SAM" id="Phobius"/>
    </source>
</evidence>
<sequence length="378" mass="39992">MKPNSTATFGNHRLINRLLNALSEVLLTQRSLRHEVAFGALAIAASTALRLLVDGILPPGFPFLTFFPAVMLSLIFASIRCGIVVAVACGLISWFWFIEPQGTFALPSGALLALGFYVLIVGTDVLFITAAVWALRALATAREDAAQQARARELMFSELQHRISNNLATVAALLRLQAADTSDPEAKRALGASQSRISVISRLQRRLHAPEMQALDAAEYLHAVLADTLEVATETRKVTLECRMDPLQVSHDAAIPLGLIASELLMNAVEHGAEGAAPLRVTATLEVGPADEEGTTPAALELRDDGAGLPTDFALATSDSLGLTISQQFATMLDGELTMASHPSGGTVARLAFRSARPQAGEAASDQGLAGVSDQLPA</sequence>
<dbReference type="Pfam" id="PF07568">
    <property type="entry name" value="HisKA_2"/>
    <property type="match status" value="1"/>
</dbReference>
<dbReference type="PROSITE" id="PS50109">
    <property type="entry name" value="HIS_KIN"/>
    <property type="match status" value="1"/>
</dbReference>
<evidence type="ECO:0000259" key="13">
    <source>
        <dbReference type="PROSITE" id="PS50109"/>
    </source>
</evidence>
<gene>
    <name evidence="14" type="ORF">HUK65_11285</name>
</gene>
<name>A0A7Z0I0U9_9RHOB</name>
<keyword evidence="3" id="KW-0808">Transferase</keyword>
<evidence type="ECO:0000256" key="7">
    <source>
        <dbReference type="ARBA" id="ARBA00022840"/>
    </source>
</evidence>
<dbReference type="InterPro" id="IPR011495">
    <property type="entry name" value="Sig_transdc_His_kin_sub2_dim/P"/>
</dbReference>
<reference evidence="14 15" key="1">
    <citation type="journal article" date="2000" name="Arch. Microbiol.">
        <title>Rhodobaca bogoriensis gen. nov. and sp. nov., an alkaliphilic purple nonsulfur bacterium from African Rift Valley soda lakes.</title>
        <authorList>
            <person name="Milford A.D."/>
            <person name="Achenbach L.A."/>
            <person name="Jung D.O."/>
            <person name="Madigan M.T."/>
        </authorList>
    </citation>
    <scope>NUCLEOTIDE SEQUENCE [LARGE SCALE GENOMIC DNA]</scope>
    <source>
        <strain evidence="14 15">2376</strain>
    </source>
</reference>
<dbReference type="PANTHER" id="PTHR43065">
    <property type="entry name" value="SENSOR HISTIDINE KINASE"/>
    <property type="match status" value="1"/>
</dbReference>
<dbReference type="InterPro" id="IPR038318">
    <property type="entry name" value="KdpD_sf"/>
</dbReference>
<keyword evidence="10 12" id="KW-0472">Membrane</keyword>
<organism evidence="14 15">
    <name type="scientific">Rhabdonatronobacter sediminivivens</name>
    <dbReference type="NCBI Taxonomy" id="2743469"/>
    <lineage>
        <taxon>Bacteria</taxon>
        <taxon>Pseudomonadati</taxon>
        <taxon>Pseudomonadota</taxon>
        <taxon>Alphaproteobacteria</taxon>
        <taxon>Rhodobacterales</taxon>
        <taxon>Paracoccaceae</taxon>
        <taxon>Rhabdonatronobacter</taxon>
    </lineage>
</organism>
<feature type="transmembrane region" description="Helical" evidence="12">
    <location>
        <begin position="110"/>
        <end position="135"/>
    </location>
</feature>
<dbReference type="GO" id="GO:0016020">
    <property type="term" value="C:membrane"/>
    <property type="evidence" value="ECO:0007669"/>
    <property type="project" value="UniProtKB-SubCell"/>
</dbReference>
<evidence type="ECO:0000313" key="14">
    <source>
        <dbReference type="EMBL" id="NYS25577.1"/>
    </source>
</evidence>
<evidence type="ECO:0000256" key="1">
    <source>
        <dbReference type="ARBA" id="ARBA00004141"/>
    </source>
</evidence>
<feature type="transmembrane region" description="Helical" evidence="12">
    <location>
        <begin position="36"/>
        <end position="53"/>
    </location>
</feature>
<protein>
    <submittedName>
        <fullName evidence="14">DUF4118 domain-containing protein</fullName>
    </submittedName>
</protein>
<dbReference type="GO" id="GO:0016301">
    <property type="term" value="F:kinase activity"/>
    <property type="evidence" value="ECO:0007669"/>
    <property type="project" value="UniProtKB-KW"/>
</dbReference>
<proteinExistence type="predicted"/>